<evidence type="ECO:0000256" key="1">
    <source>
        <dbReference type="SAM" id="SignalP"/>
    </source>
</evidence>
<dbReference type="RefSeq" id="WP_345650451.1">
    <property type="nucleotide sequence ID" value="NZ_BAABLY010000065.1"/>
</dbReference>
<organism evidence="2 3">
    <name type="scientific">Pseudonocardia tropica</name>
    <dbReference type="NCBI Taxonomy" id="681289"/>
    <lineage>
        <taxon>Bacteria</taxon>
        <taxon>Bacillati</taxon>
        <taxon>Actinomycetota</taxon>
        <taxon>Actinomycetes</taxon>
        <taxon>Pseudonocardiales</taxon>
        <taxon>Pseudonocardiaceae</taxon>
        <taxon>Pseudonocardia</taxon>
    </lineage>
</organism>
<evidence type="ECO:0000313" key="2">
    <source>
        <dbReference type="EMBL" id="MEQ3542537.1"/>
    </source>
</evidence>
<evidence type="ECO:0008006" key="4">
    <source>
        <dbReference type="Google" id="ProtNLM"/>
    </source>
</evidence>
<name>A0ABV1K5A0_9PSEU</name>
<dbReference type="PROSITE" id="PS51257">
    <property type="entry name" value="PROKAR_LIPOPROTEIN"/>
    <property type="match status" value="1"/>
</dbReference>
<dbReference type="Proteomes" id="UP001464923">
    <property type="component" value="Unassembled WGS sequence"/>
</dbReference>
<gene>
    <name evidence="2" type="ORF">WHI96_27385</name>
</gene>
<accession>A0ABV1K5A0</accession>
<evidence type="ECO:0000313" key="3">
    <source>
        <dbReference type="Proteomes" id="UP001464923"/>
    </source>
</evidence>
<feature type="chain" id="PRO_5046671062" description="DUF4352 domain-containing protein" evidence="1">
    <location>
        <begin position="22"/>
        <end position="248"/>
    </location>
</feature>
<reference evidence="2 3" key="1">
    <citation type="submission" date="2024-03" db="EMBL/GenBank/DDBJ databases">
        <title>Draft genome sequence of Pseudonocardia tropica JCM 19149.</title>
        <authorList>
            <person name="Butdee W."/>
            <person name="Duangmal K."/>
        </authorList>
    </citation>
    <scope>NUCLEOTIDE SEQUENCE [LARGE SCALE GENOMIC DNA]</scope>
    <source>
        <strain evidence="2 3">JCM 19149</strain>
    </source>
</reference>
<comment type="caution">
    <text evidence="2">The sequence shown here is derived from an EMBL/GenBank/DDBJ whole genome shotgun (WGS) entry which is preliminary data.</text>
</comment>
<feature type="signal peptide" evidence="1">
    <location>
        <begin position="1"/>
        <end position="21"/>
    </location>
</feature>
<dbReference type="EMBL" id="JBEDNP010000060">
    <property type="protein sequence ID" value="MEQ3542537.1"/>
    <property type="molecule type" value="Genomic_DNA"/>
</dbReference>
<proteinExistence type="predicted"/>
<keyword evidence="3" id="KW-1185">Reference proteome</keyword>
<protein>
    <recommendedName>
        <fullName evidence="4">DUF4352 domain-containing protein</fullName>
    </recommendedName>
</protein>
<sequence>MNTLTRTLASLAVGVTLAAGAGVACSTPHTTDGYVGEIRDAMGEQENSAASDQQILATGRMMCSIPGALDAVNTAESDATPQYASFVEITRGYCDVLGTDTSNAFAPLPGTDPAAETAIAPVAPSPVAIGAPNVLNYGGQDTATWTVNGVDWCEGYLRMDITLKTSDLYVPGQDHIFMRTQWTDTGGITHDNAGIIAPSCGEELPEGYSTQPGKTYRGVQTFNIPQGQFASLDIYGSDDRQHVYTEQS</sequence>
<keyword evidence="1" id="KW-0732">Signal</keyword>